<gene>
    <name evidence="2" type="ORF">QBC37DRAFT_322625</name>
</gene>
<organism evidence="2 3">
    <name type="scientific">Rhypophila decipiens</name>
    <dbReference type="NCBI Taxonomy" id="261697"/>
    <lineage>
        <taxon>Eukaryota</taxon>
        <taxon>Fungi</taxon>
        <taxon>Dikarya</taxon>
        <taxon>Ascomycota</taxon>
        <taxon>Pezizomycotina</taxon>
        <taxon>Sordariomycetes</taxon>
        <taxon>Sordariomycetidae</taxon>
        <taxon>Sordariales</taxon>
        <taxon>Naviculisporaceae</taxon>
        <taxon>Rhypophila</taxon>
    </lineage>
</organism>
<evidence type="ECO:0000313" key="3">
    <source>
        <dbReference type="Proteomes" id="UP001301769"/>
    </source>
</evidence>
<reference evidence="2" key="2">
    <citation type="submission" date="2023-05" db="EMBL/GenBank/DDBJ databases">
        <authorList>
            <consortium name="Lawrence Berkeley National Laboratory"/>
            <person name="Steindorff A."/>
            <person name="Hensen N."/>
            <person name="Bonometti L."/>
            <person name="Westerberg I."/>
            <person name="Brannstrom I.O."/>
            <person name="Guillou S."/>
            <person name="Cros-Aarteil S."/>
            <person name="Calhoun S."/>
            <person name="Haridas S."/>
            <person name="Kuo A."/>
            <person name="Mondo S."/>
            <person name="Pangilinan J."/>
            <person name="Riley R."/>
            <person name="Labutti K."/>
            <person name="Andreopoulos B."/>
            <person name="Lipzen A."/>
            <person name="Chen C."/>
            <person name="Yanf M."/>
            <person name="Daum C."/>
            <person name="Ng V."/>
            <person name="Clum A."/>
            <person name="Ohm R."/>
            <person name="Martin F."/>
            <person name="Silar P."/>
            <person name="Natvig D."/>
            <person name="Lalanne C."/>
            <person name="Gautier V."/>
            <person name="Ament-Velasquez S.L."/>
            <person name="Kruys A."/>
            <person name="Hutchinson M.I."/>
            <person name="Powell A.J."/>
            <person name="Barry K."/>
            <person name="Miller A.N."/>
            <person name="Grigoriev I.V."/>
            <person name="Debuchy R."/>
            <person name="Gladieux P."/>
            <person name="Thoren M.H."/>
            <person name="Johannesson H."/>
        </authorList>
    </citation>
    <scope>NUCLEOTIDE SEQUENCE</scope>
    <source>
        <strain evidence="2">PSN293</strain>
    </source>
</reference>
<keyword evidence="3" id="KW-1185">Reference proteome</keyword>
<sequence length="445" mass="49871">MALDLGTIITAVEAVQKAIEMCKRVEDLPDQMKTLGRRMELQHTVLLQVESFIKEYSKGVDPILEAGQQQDLMRIICNVKENADKVYELFEREKENILSREYNLQFKFKLPARIWFALVENQPEKIKGIMEDINHDREELSHYLQIIGPSKQNQQPPLPPSSPSKALELVVPVPNNAKKRRPSPSPSPLPLRQDYKILFVDPRNQARSLVAQSILLLLGGLTEATSNSSSVPWRIAKVHSAGFFVSHKSTLTSVISSLSYSYKSYKMGPFPGNELPNPVALASVFDNKSYPYPFKSTIQTRMTKHRSVGLTEDAFKSYDYIIVFTNREHDNMVRLKDALIQSGKISAREKGGKGRVLHLGTYIPQRNGKPKEILNVPSKLDEATGKRSESRGDWNKKAGEIKTALKAFLKDEMGWVMPCSSNMTTGSQGLAQGIKEGGESGNGKE</sequence>
<evidence type="ECO:0000256" key="1">
    <source>
        <dbReference type="SAM" id="MobiDB-lite"/>
    </source>
</evidence>
<name>A0AAN6Y2L5_9PEZI</name>
<proteinExistence type="predicted"/>
<accession>A0AAN6Y2L5</accession>
<dbReference type="AlphaFoldDB" id="A0AAN6Y2L5"/>
<dbReference type="Gene3D" id="3.40.50.2300">
    <property type="match status" value="1"/>
</dbReference>
<protein>
    <submittedName>
        <fullName evidence="2">Uncharacterized protein</fullName>
    </submittedName>
</protein>
<feature type="region of interest" description="Disordered" evidence="1">
    <location>
        <begin position="420"/>
        <end position="445"/>
    </location>
</feature>
<dbReference type="EMBL" id="MU858182">
    <property type="protein sequence ID" value="KAK4210196.1"/>
    <property type="molecule type" value="Genomic_DNA"/>
</dbReference>
<feature type="compositionally biased region" description="Polar residues" evidence="1">
    <location>
        <begin position="420"/>
        <end position="430"/>
    </location>
</feature>
<dbReference type="Proteomes" id="UP001301769">
    <property type="component" value="Unassembled WGS sequence"/>
</dbReference>
<evidence type="ECO:0000313" key="2">
    <source>
        <dbReference type="EMBL" id="KAK4210196.1"/>
    </source>
</evidence>
<feature type="compositionally biased region" description="Basic and acidic residues" evidence="1">
    <location>
        <begin position="436"/>
        <end position="445"/>
    </location>
</feature>
<comment type="caution">
    <text evidence="2">The sequence shown here is derived from an EMBL/GenBank/DDBJ whole genome shotgun (WGS) entry which is preliminary data.</text>
</comment>
<reference evidence="2" key="1">
    <citation type="journal article" date="2023" name="Mol. Phylogenet. Evol.">
        <title>Genome-scale phylogeny and comparative genomics of the fungal order Sordariales.</title>
        <authorList>
            <person name="Hensen N."/>
            <person name="Bonometti L."/>
            <person name="Westerberg I."/>
            <person name="Brannstrom I.O."/>
            <person name="Guillou S."/>
            <person name="Cros-Aarteil S."/>
            <person name="Calhoun S."/>
            <person name="Haridas S."/>
            <person name="Kuo A."/>
            <person name="Mondo S."/>
            <person name="Pangilinan J."/>
            <person name="Riley R."/>
            <person name="LaButti K."/>
            <person name="Andreopoulos B."/>
            <person name="Lipzen A."/>
            <person name="Chen C."/>
            <person name="Yan M."/>
            <person name="Daum C."/>
            <person name="Ng V."/>
            <person name="Clum A."/>
            <person name="Steindorff A."/>
            <person name="Ohm R.A."/>
            <person name="Martin F."/>
            <person name="Silar P."/>
            <person name="Natvig D.O."/>
            <person name="Lalanne C."/>
            <person name="Gautier V."/>
            <person name="Ament-Velasquez S.L."/>
            <person name="Kruys A."/>
            <person name="Hutchinson M.I."/>
            <person name="Powell A.J."/>
            <person name="Barry K."/>
            <person name="Miller A.N."/>
            <person name="Grigoriev I.V."/>
            <person name="Debuchy R."/>
            <person name="Gladieux P."/>
            <person name="Hiltunen Thoren M."/>
            <person name="Johannesson H."/>
        </authorList>
    </citation>
    <scope>NUCLEOTIDE SEQUENCE</scope>
    <source>
        <strain evidence="2">PSN293</strain>
    </source>
</reference>